<sequence>MDKSRRSTRTPCTHIVITGASSGIGQATAEAFAGRGAKLVLAARDGEALEAVAERCRRAGAEVLTVPLDIADAEAVRQLAQSARDFCGSIDLWFSNVGVGAVGKFVDVPIEAHERTIRSNLIGHMNDAHAVLPIFMAQRHGIFVNMISLGGLTGTPHAAAYGASKFGLRGFSEALRAEMTEWPDIHICDVYPAFVDTPALRHAGNYTGKALTAPPPMLDPRRVAAAIVGLADRPRDSVPLGAPTWFVRFAHPLAPSLLSRIGNLAFGRYFASAERAPVSRGNLFDPPRDNGGIDGGFRKPAPERRRAVLSVGAGVAAGVLLLGLLSARRSFGR</sequence>
<dbReference type="InterPro" id="IPR036291">
    <property type="entry name" value="NAD(P)-bd_dom_sf"/>
</dbReference>
<dbReference type="RefSeq" id="WP_059153292.1">
    <property type="nucleotide sequence ID" value="NZ_KQ130458.1"/>
</dbReference>
<keyword evidence="6" id="KW-1185">Reference proteome</keyword>
<keyword evidence="2" id="KW-0560">Oxidoreductase</keyword>
<dbReference type="Gene3D" id="3.40.50.720">
    <property type="entry name" value="NAD(P)-binding Rossmann-like Domain"/>
    <property type="match status" value="1"/>
</dbReference>
<dbReference type="AlphaFoldDB" id="A0A0J7XI38"/>
<dbReference type="PRINTS" id="PR00080">
    <property type="entry name" value="SDRFAMILY"/>
</dbReference>
<dbReference type="SUPFAM" id="SSF51735">
    <property type="entry name" value="NAD(P)-binding Rossmann-fold domains"/>
    <property type="match status" value="1"/>
</dbReference>
<keyword evidence="4" id="KW-1133">Transmembrane helix</keyword>
<dbReference type="PANTHER" id="PTHR44196:SF1">
    <property type="entry name" value="DEHYDROGENASE_REDUCTASE SDR FAMILY MEMBER 7B"/>
    <property type="match status" value="1"/>
</dbReference>
<gene>
    <name evidence="5" type="ORF">V474_03530</name>
</gene>
<evidence type="ECO:0000313" key="6">
    <source>
        <dbReference type="Proteomes" id="UP000052268"/>
    </source>
</evidence>
<keyword evidence="4" id="KW-0812">Transmembrane</keyword>
<proteinExistence type="inferred from homology"/>
<evidence type="ECO:0000256" key="4">
    <source>
        <dbReference type="SAM" id="Phobius"/>
    </source>
</evidence>
<name>A0A0J7XI38_9SPHN</name>
<comment type="caution">
    <text evidence="5">The sequence shown here is derived from an EMBL/GenBank/DDBJ whole genome shotgun (WGS) entry which is preliminary data.</text>
</comment>
<dbReference type="Proteomes" id="UP000052268">
    <property type="component" value="Unassembled WGS sequence"/>
</dbReference>
<dbReference type="EMBL" id="JACU01000012">
    <property type="protein sequence ID" value="KMS51309.1"/>
    <property type="molecule type" value="Genomic_DNA"/>
</dbReference>
<evidence type="ECO:0000313" key="5">
    <source>
        <dbReference type="EMBL" id="KMS51309.1"/>
    </source>
</evidence>
<dbReference type="Pfam" id="PF00106">
    <property type="entry name" value="adh_short"/>
    <property type="match status" value="1"/>
</dbReference>
<evidence type="ECO:0000256" key="2">
    <source>
        <dbReference type="ARBA" id="ARBA00023002"/>
    </source>
</evidence>
<dbReference type="NCBIfam" id="NF004792">
    <property type="entry name" value="PRK06139.1"/>
    <property type="match status" value="1"/>
</dbReference>
<dbReference type="PANTHER" id="PTHR44196">
    <property type="entry name" value="DEHYDROGENASE/REDUCTASE SDR FAMILY MEMBER 7B"/>
    <property type="match status" value="1"/>
</dbReference>
<dbReference type="PROSITE" id="PS00061">
    <property type="entry name" value="ADH_SHORT"/>
    <property type="match status" value="1"/>
</dbReference>
<accession>A0A0J7XI38</accession>
<dbReference type="OrthoDB" id="9781689at2"/>
<dbReference type="GO" id="GO:0016491">
    <property type="term" value="F:oxidoreductase activity"/>
    <property type="evidence" value="ECO:0007669"/>
    <property type="project" value="UniProtKB-KW"/>
</dbReference>
<comment type="similarity">
    <text evidence="1 3">Belongs to the short-chain dehydrogenases/reductases (SDR) family.</text>
</comment>
<reference evidence="5 6" key="1">
    <citation type="journal article" date="2015" name="G3 (Bethesda)">
        <title>Insights into Ongoing Evolution of the Hexachlorocyclohexane Catabolic Pathway from Comparative Genomics of Ten Sphingomonadaceae Strains.</title>
        <authorList>
            <person name="Pearce S.L."/>
            <person name="Oakeshott J.G."/>
            <person name="Pandey G."/>
        </authorList>
    </citation>
    <scope>NUCLEOTIDE SEQUENCE [LARGE SCALE GENOMIC DNA]</scope>
    <source>
        <strain evidence="5 6">LL02</strain>
    </source>
</reference>
<evidence type="ECO:0000256" key="3">
    <source>
        <dbReference type="RuleBase" id="RU000363"/>
    </source>
</evidence>
<feature type="transmembrane region" description="Helical" evidence="4">
    <location>
        <begin position="307"/>
        <end position="327"/>
    </location>
</feature>
<dbReference type="PRINTS" id="PR00081">
    <property type="entry name" value="GDHRDH"/>
</dbReference>
<dbReference type="GO" id="GO:0016020">
    <property type="term" value="C:membrane"/>
    <property type="evidence" value="ECO:0007669"/>
    <property type="project" value="TreeGrafter"/>
</dbReference>
<dbReference type="InterPro" id="IPR002347">
    <property type="entry name" value="SDR_fam"/>
</dbReference>
<dbReference type="InterPro" id="IPR020904">
    <property type="entry name" value="Sc_DH/Rdtase_CS"/>
</dbReference>
<keyword evidence="4" id="KW-0472">Membrane</keyword>
<dbReference type="PATRIC" id="fig|1114963.3.peg.4331"/>
<organism evidence="5 6">
    <name type="scientific">Novosphingobium barchaimii LL02</name>
    <dbReference type="NCBI Taxonomy" id="1114963"/>
    <lineage>
        <taxon>Bacteria</taxon>
        <taxon>Pseudomonadati</taxon>
        <taxon>Pseudomonadota</taxon>
        <taxon>Alphaproteobacteria</taxon>
        <taxon>Sphingomonadales</taxon>
        <taxon>Sphingomonadaceae</taxon>
        <taxon>Novosphingobium</taxon>
    </lineage>
</organism>
<evidence type="ECO:0000256" key="1">
    <source>
        <dbReference type="ARBA" id="ARBA00006484"/>
    </source>
</evidence>
<protein>
    <submittedName>
        <fullName evidence="5">Short-chain dehydrogenase</fullName>
    </submittedName>
</protein>